<feature type="compositionally biased region" description="Polar residues" evidence="1">
    <location>
        <begin position="29"/>
        <end position="43"/>
    </location>
</feature>
<evidence type="ECO:0000256" key="1">
    <source>
        <dbReference type="SAM" id="MobiDB-lite"/>
    </source>
</evidence>
<protein>
    <submittedName>
        <fullName evidence="2">Uncharacterized protein</fullName>
    </submittedName>
</protein>
<evidence type="ECO:0000313" key="3">
    <source>
        <dbReference type="Proteomes" id="UP000812440"/>
    </source>
</evidence>
<accession>A0A8T2KBD7</accession>
<name>A0A8T2KBD7_9PIPI</name>
<dbReference type="Proteomes" id="UP000812440">
    <property type="component" value="Chromosome 1"/>
</dbReference>
<dbReference type="EMBL" id="JAACNH010000001">
    <property type="protein sequence ID" value="KAG8453224.1"/>
    <property type="molecule type" value="Genomic_DNA"/>
</dbReference>
<evidence type="ECO:0000313" key="2">
    <source>
        <dbReference type="EMBL" id="KAG8453224.1"/>
    </source>
</evidence>
<dbReference type="AlphaFoldDB" id="A0A8T2KBD7"/>
<dbReference type="OrthoDB" id="2019504at2759"/>
<feature type="region of interest" description="Disordered" evidence="1">
    <location>
        <begin position="1"/>
        <end position="58"/>
    </location>
</feature>
<reference evidence="2" key="1">
    <citation type="thesis" date="2020" institute="ProQuest LLC" country="789 East Eisenhower Parkway, Ann Arbor, MI, USA">
        <title>Comparative Genomics and Chromosome Evolution.</title>
        <authorList>
            <person name="Mudd A.B."/>
        </authorList>
    </citation>
    <scope>NUCLEOTIDE SEQUENCE</scope>
    <source>
        <strain evidence="2">Female2</strain>
        <tissue evidence="2">Blood</tissue>
    </source>
</reference>
<comment type="caution">
    <text evidence="2">The sequence shown here is derived from an EMBL/GenBank/DDBJ whole genome shotgun (WGS) entry which is preliminary data.</text>
</comment>
<sequence>MARSGQPVGEVSSTPQKQEKSVAPRKVTKATQDFVTFHDTNTPKPVYVKSSKNRDRQTRTKILSESKKVTFSLNKNMTAGKGVG</sequence>
<organism evidence="2 3">
    <name type="scientific">Hymenochirus boettgeri</name>
    <name type="common">Congo dwarf clawed frog</name>
    <dbReference type="NCBI Taxonomy" id="247094"/>
    <lineage>
        <taxon>Eukaryota</taxon>
        <taxon>Metazoa</taxon>
        <taxon>Chordata</taxon>
        <taxon>Craniata</taxon>
        <taxon>Vertebrata</taxon>
        <taxon>Euteleostomi</taxon>
        <taxon>Amphibia</taxon>
        <taxon>Batrachia</taxon>
        <taxon>Anura</taxon>
        <taxon>Pipoidea</taxon>
        <taxon>Pipidae</taxon>
        <taxon>Pipinae</taxon>
        <taxon>Hymenochirus</taxon>
    </lineage>
</organism>
<gene>
    <name evidence="2" type="ORF">GDO86_000016</name>
</gene>
<keyword evidence="3" id="KW-1185">Reference proteome</keyword>
<proteinExistence type="predicted"/>